<feature type="transmembrane region" description="Helical" evidence="12">
    <location>
        <begin position="463"/>
        <end position="483"/>
    </location>
</feature>
<evidence type="ECO:0008006" key="15">
    <source>
        <dbReference type="Google" id="ProtNLM"/>
    </source>
</evidence>
<proteinExistence type="inferred from homology"/>
<comment type="subcellular location">
    <subcellularLocation>
        <location evidence="1">Cell membrane</location>
        <topology evidence="1">Multi-pass membrane protein</topology>
    </subcellularLocation>
</comment>
<dbReference type="GO" id="GO:0015252">
    <property type="term" value="F:proton channel activity"/>
    <property type="evidence" value="ECO:0007669"/>
    <property type="project" value="InterPro"/>
</dbReference>
<feature type="compositionally biased region" description="Polar residues" evidence="11">
    <location>
        <begin position="46"/>
        <end position="55"/>
    </location>
</feature>
<evidence type="ECO:0000256" key="11">
    <source>
        <dbReference type="SAM" id="MobiDB-lite"/>
    </source>
</evidence>
<dbReference type="PANTHER" id="PTHR21522:SF61">
    <property type="entry name" value="PROTON CHANNEL OTOPLC"/>
    <property type="match status" value="1"/>
</dbReference>
<evidence type="ECO:0000256" key="6">
    <source>
        <dbReference type="ARBA" id="ARBA00022781"/>
    </source>
</evidence>
<evidence type="ECO:0000256" key="2">
    <source>
        <dbReference type="ARBA" id="ARBA00006513"/>
    </source>
</evidence>
<keyword evidence="10" id="KW-0407">Ion channel</keyword>
<feature type="compositionally biased region" description="Basic and acidic residues" evidence="11">
    <location>
        <begin position="36"/>
        <end position="45"/>
    </location>
</feature>
<protein>
    <recommendedName>
        <fullName evidence="15">Otopetrin-2</fullName>
    </recommendedName>
</protein>
<evidence type="ECO:0000256" key="8">
    <source>
        <dbReference type="ARBA" id="ARBA00023065"/>
    </source>
</evidence>
<evidence type="ECO:0000256" key="1">
    <source>
        <dbReference type="ARBA" id="ARBA00004651"/>
    </source>
</evidence>
<feature type="transmembrane region" description="Helical" evidence="12">
    <location>
        <begin position="130"/>
        <end position="149"/>
    </location>
</feature>
<comment type="caution">
    <text evidence="13">The sequence shown here is derived from an EMBL/GenBank/DDBJ whole genome shotgun (WGS) entry which is preliminary data.</text>
</comment>
<sequence>MFKPLKKVSLILPHAIRRGGHPLAIEAPRTRIMCEKETSETERHPSGSSAETNSVDKLPNMECPAELTLSFLETQGGTLYNQKKWQKEGDRNLMMVISSLYGLMLVVLGLSFPVSSVVSSTIPFSYYDGFYVYLYTVAIIFLIYVYTTVKKISLPSCGIGKKFRRRHLESIASAKTQDSSIYHFSFRNNYGFHDTSHHRSSFYLRVGSVVFGIGSLIYSGLDFGQNFEIREDSSCQKLLRALSPLTKSVFTFIQMYFIFLNSKIFRKKYPSVASFGLMHLVATNLCVWLNVIVQETKHEILEFLANHDPSTDGQLPYKLVGSLSHDSTQNNTAIMNFHGNVRHKRGSLEDECRRTNIVGSIIQDASPFLFPCAIEYSLLCAAFMYEMWKTGVPKKGYSTPGTPGDDFYNGIQRSSHQYSADCTSANKGLFAGILVLVLSIISTIMFFVLINKEDYKSMAVLEINIAELSLYILMFFATILGIFQVRKLKFHATRKLGLDKTLLAIALTGVMIYNSFTVIGSYFDWDAYSTIVLVTALMDMIQSSAQTIFILDASNRSTYTQEQQVRKPGREITTFLLVSNVAMWVVKTLEKSRSDAHPIQYHFFGLWPWTIITNVFMPLAIFFRYHSTVCFFEIWKRCYKMKFNDVNDVRVDKVPRVSISA</sequence>
<keyword evidence="5 12" id="KW-0812">Transmembrane</keyword>
<evidence type="ECO:0000313" key="13">
    <source>
        <dbReference type="EMBL" id="KAK2720530.1"/>
    </source>
</evidence>
<keyword evidence="14" id="KW-1185">Reference proteome</keyword>
<comment type="similarity">
    <text evidence="2">Belongs to the otopetrin family.</text>
</comment>
<feature type="transmembrane region" description="Helical" evidence="12">
    <location>
        <begin position="429"/>
        <end position="451"/>
    </location>
</feature>
<dbReference type="Pfam" id="PF03189">
    <property type="entry name" value="Otopetrin"/>
    <property type="match status" value="1"/>
</dbReference>
<keyword evidence="7 12" id="KW-1133">Transmembrane helix</keyword>
<feature type="transmembrane region" description="Helical" evidence="12">
    <location>
        <begin position="503"/>
        <end position="523"/>
    </location>
</feature>
<keyword evidence="3" id="KW-0813">Transport</keyword>
<keyword evidence="6" id="KW-0375">Hydrogen ion transport</keyword>
<dbReference type="PANTHER" id="PTHR21522">
    <property type="entry name" value="PROTON CHANNEL OTOP"/>
    <property type="match status" value="1"/>
</dbReference>
<evidence type="ECO:0000256" key="3">
    <source>
        <dbReference type="ARBA" id="ARBA00022448"/>
    </source>
</evidence>
<feature type="transmembrane region" description="Helical" evidence="12">
    <location>
        <begin position="202"/>
        <end position="221"/>
    </location>
</feature>
<dbReference type="AlphaFoldDB" id="A0AA88I2R2"/>
<dbReference type="Proteomes" id="UP001187531">
    <property type="component" value="Unassembled WGS sequence"/>
</dbReference>
<reference evidence="13" key="1">
    <citation type="submission" date="2023-07" db="EMBL/GenBank/DDBJ databases">
        <title>Chromosome-level genome assembly of Artemia franciscana.</title>
        <authorList>
            <person name="Jo E."/>
        </authorList>
    </citation>
    <scope>NUCLEOTIDE SEQUENCE</scope>
    <source>
        <tissue evidence="13">Whole body</tissue>
    </source>
</reference>
<evidence type="ECO:0000256" key="5">
    <source>
        <dbReference type="ARBA" id="ARBA00022692"/>
    </source>
</evidence>
<evidence type="ECO:0000256" key="12">
    <source>
        <dbReference type="SAM" id="Phobius"/>
    </source>
</evidence>
<evidence type="ECO:0000256" key="4">
    <source>
        <dbReference type="ARBA" id="ARBA00022475"/>
    </source>
</evidence>
<feature type="region of interest" description="Disordered" evidence="11">
    <location>
        <begin position="36"/>
        <end position="57"/>
    </location>
</feature>
<evidence type="ECO:0000256" key="7">
    <source>
        <dbReference type="ARBA" id="ARBA00022989"/>
    </source>
</evidence>
<feature type="transmembrane region" description="Helical" evidence="12">
    <location>
        <begin position="572"/>
        <end position="589"/>
    </location>
</feature>
<accession>A0AA88I2R2</accession>
<dbReference type="InterPro" id="IPR004878">
    <property type="entry name" value="Otopetrin"/>
</dbReference>
<evidence type="ECO:0000256" key="9">
    <source>
        <dbReference type="ARBA" id="ARBA00023136"/>
    </source>
</evidence>
<feature type="transmembrane region" description="Helical" evidence="12">
    <location>
        <begin position="609"/>
        <end position="632"/>
    </location>
</feature>
<dbReference type="EMBL" id="JAVRJZ010000007">
    <property type="protein sequence ID" value="KAK2720530.1"/>
    <property type="molecule type" value="Genomic_DNA"/>
</dbReference>
<gene>
    <name evidence="13" type="ORF">QYM36_004416</name>
</gene>
<keyword evidence="8" id="KW-0406">Ion transport</keyword>
<organism evidence="13 14">
    <name type="scientific">Artemia franciscana</name>
    <name type="common">Brine shrimp</name>
    <name type="synonym">Artemia sanfranciscana</name>
    <dbReference type="NCBI Taxonomy" id="6661"/>
    <lineage>
        <taxon>Eukaryota</taxon>
        <taxon>Metazoa</taxon>
        <taxon>Ecdysozoa</taxon>
        <taxon>Arthropoda</taxon>
        <taxon>Crustacea</taxon>
        <taxon>Branchiopoda</taxon>
        <taxon>Anostraca</taxon>
        <taxon>Artemiidae</taxon>
        <taxon>Artemia</taxon>
    </lineage>
</organism>
<keyword evidence="9 12" id="KW-0472">Membrane</keyword>
<dbReference type="GO" id="GO:0005886">
    <property type="term" value="C:plasma membrane"/>
    <property type="evidence" value="ECO:0007669"/>
    <property type="project" value="UniProtKB-SubCell"/>
</dbReference>
<evidence type="ECO:0000313" key="14">
    <source>
        <dbReference type="Proteomes" id="UP001187531"/>
    </source>
</evidence>
<feature type="transmembrane region" description="Helical" evidence="12">
    <location>
        <begin position="93"/>
        <end position="118"/>
    </location>
</feature>
<feature type="transmembrane region" description="Helical" evidence="12">
    <location>
        <begin position="529"/>
        <end position="551"/>
    </location>
</feature>
<name>A0AA88I2R2_ARTSF</name>
<feature type="transmembrane region" description="Helical" evidence="12">
    <location>
        <begin position="241"/>
        <end position="260"/>
    </location>
</feature>
<keyword evidence="4" id="KW-1003">Cell membrane</keyword>
<evidence type="ECO:0000256" key="10">
    <source>
        <dbReference type="ARBA" id="ARBA00023303"/>
    </source>
</evidence>